<dbReference type="Proteomes" id="UP000480350">
    <property type="component" value="Unassembled WGS sequence"/>
</dbReference>
<proteinExistence type="predicted"/>
<dbReference type="InterPro" id="IPR015915">
    <property type="entry name" value="Kelch-typ_b-propeller"/>
</dbReference>
<reference evidence="2 3" key="2">
    <citation type="submission" date="2020-03" db="EMBL/GenBank/DDBJ databases">
        <title>Kangsaoukella pontilimi gen. nov., sp. nov., a new member of the family Rhodobacteraceae isolated from a tidal mudflat.</title>
        <authorList>
            <person name="Kim I.S."/>
        </authorList>
    </citation>
    <scope>NUCLEOTIDE SEQUENCE [LARGE SCALE GENOMIC DNA]</scope>
    <source>
        <strain evidence="2 3">GH1-50</strain>
    </source>
</reference>
<evidence type="ECO:0000313" key="2">
    <source>
        <dbReference type="EMBL" id="MXQ09191.1"/>
    </source>
</evidence>
<dbReference type="Gene3D" id="2.120.10.80">
    <property type="entry name" value="Kelch-type beta propeller"/>
    <property type="match status" value="1"/>
</dbReference>
<dbReference type="Pfam" id="PF24681">
    <property type="entry name" value="Kelch_KLHDC2_KLHL20_DRC7"/>
    <property type="match status" value="1"/>
</dbReference>
<dbReference type="AlphaFoldDB" id="A0A7C9MF09"/>
<dbReference type="SUPFAM" id="SSF117281">
    <property type="entry name" value="Kelch motif"/>
    <property type="match status" value="1"/>
</dbReference>
<name>A0A7C9MF09_9RHOB</name>
<dbReference type="PANTHER" id="PTHR23244">
    <property type="entry name" value="KELCH REPEAT DOMAIN"/>
    <property type="match status" value="1"/>
</dbReference>
<protein>
    <recommendedName>
        <fullName evidence="4">Kelch motif protein</fullName>
    </recommendedName>
</protein>
<reference evidence="2 3" key="1">
    <citation type="submission" date="2019-12" db="EMBL/GenBank/DDBJ databases">
        <authorList>
            <person name="Lee S.D."/>
        </authorList>
    </citation>
    <scope>NUCLEOTIDE SEQUENCE [LARGE SCALE GENOMIC DNA]</scope>
    <source>
        <strain evidence="2 3">GH1-50</strain>
    </source>
</reference>
<organism evidence="2 3">
    <name type="scientific">Kangsaoukella pontilimi</name>
    <dbReference type="NCBI Taxonomy" id="2691042"/>
    <lineage>
        <taxon>Bacteria</taxon>
        <taxon>Pseudomonadati</taxon>
        <taxon>Pseudomonadota</taxon>
        <taxon>Alphaproteobacteria</taxon>
        <taxon>Rhodobacterales</taxon>
        <taxon>Paracoccaceae</taxon>
        <taxon>Kangsaoukella</taxon>
    </lineage>
</organism>
<accession>A0A7C9MF09</accession>
<sequence length="629" mass="68476">MTWDMTTAAGADFDVSLGEVKLDFGGGGRTGNSVEIAVTNTGTEATVRVTMLVSVAQDAAALFAAGELPSKTVFNLNGTTSDLGSVDPALFEDTAESGLPLPLKAWWTNSKGRNLPANERLVFHFADFPLSVPPGTAQVCVLVQVMKGRVWQTILRRTVDIVKDPPSADRASLVYFRSSDDVVSHAGRDPVELSFLLAIPDEDQRSNARVAVLRNGVPIDLSRSDGGRGGGSGVTIDAEAGTLHGVLTDFPSITTTYRLRVTFPDPDGGVRPDARIEETVLVQVLAPGWNQITFADESPLQLFAHTAFGVGDQVGLYGLFHLGERKVGLRFSAGGLDDWVPAENGLFPREMVGRRSSGGMETSPGVVYQNRIWLVGGSSVDMNRDGADVWSYGRDPDTGETGWRREDVAPLPDNVQTPPDKRLGRAGHSCVVVAGEDSEERLLVIGGFQKQNRSYFSDVLVFQPETRDWEVYATAPWTARRGHSCTVCNTKDGHEIWLFGGNCSGTDFNDIWMSKDGKTWDKQIDILPSPGGPLGASLGTTSRHDGTDRVVVLATFLDQREKGNTTVSYMFELKDENKVWHRVDVGRGWQTFSGAHFGLRSLSFEGRLYLWSVSPLFQKEPPVRLSILL</sequence>
<gene>
    <name evidence="2" type="ORF">GQ651_15195</name>
</gene>
<evidence type="ECO:0008006" key="4">
    <source>
        <dbReference type="Google" id="ProtNLM"/>
    </source>
</evidence>
<feature type="region of interest" description="Disordered" evidence="1">
    <location>
        <begin position="401"/>
        <end position="422"/>
    </location>
</feature>
<dbReference type="EMBL" id="WUPT01000002">
    <property type="protein sequence ID" value="MXQ09191.1"/>
    <property type="molecule type" value="Genomic_DNA"/>
</dbReference>
<keyword evidence="3" id="KW-1185">Reference proteome</keyword>
<comment type="caution">
    <text evidence="2">The sequence shown here is derived from an EMBL/GenBank/DDBJ whole genome shotgun (WGS) entry which is preliminary data.</text>
</comment>
<evidence type="ECO:0000313" key="3">
    <source>
        <dbReference type="Proteomes" id="UP000480350"/>
    </source>
</evidence>
<dbReference type="CDD" id="cd15482">
    <property type="entry name" value="Sialidase_non-viral"/>
    <property type="match status" value="1"/>
</dbReference>
<dbReference type="PANTHER" id="PTHR23244:SF471">
    <property type="entry name" value="GUANINE NUCLEOTIDE-BINDING PROTEIN SUBUNIT BETA 1-RELATED"/>
    <property type="match status" value="1"/>
</dbReference>
<dbReference type="RefSeq" id="WP_160765043.1">
    <property type="nucleotide sequence ID" value="NZ_WUPT01000002.1"/>
</dbReference>
<evidence type="ECO:0000256" key="1">
    <source>
        <dbReference type="SAM" id="MobiDB-lite"/>
    </source>
</evidence>